<dbReference type="InterPro" id="IPR036259">
    <property type="entry name" value="MFS_trans_sf"/>
</dbReference>
<reference evidence="8 9" key="1">
    <citation type="submission" date="2016-11" db="EMBL/GenBank/DDBJ databases">
        <title>Identification of Bacillus cereus isolated from egg-white.</title>
        <authorList>
            <person name="Soni A."/>
            <person name="Oey I."/>
            <person name="Silcock P."/>
            <person name="Bremer P."/>
        </authorList>
    </citation>
    <scope>NUCLEOTIDE SEQUENCE [LARGE SCALE GENOMIC DNA]</scope>
    <source>
        <strain evidence="8 9">NZAS03</strain>
    </source>
</reference>
<evidence type="ECO:0000259" key="7">
    <source>
        <dbReference type="PROSITE" id="PS50850"/>
    </source>
</evidence>
<organism evidence="8 9">
    <name type="scientific">Bacillus cereus</name>
    <dbReference type="NCBI Taxonomy" id="1396"/>
    <lineage>
        <taxon>Bacteria</taxon>
        <taxon>Bacillati</taxon>
        <taxon>Bacillota</taxon>
        <taxon>Bacilli</taxon>
        <taxon>Bacillales</taxon>
        <taxon>Bacillaceae</taxon>
        <taxon>Bacillus</taxon>
        <taxon>Bacillus cereus group</taxon>
    </lineage>
</organism>
<evidence type="ECO:0000313" key="8">
    <source>
        <dbReference type="EMBL" id="OKA42313.1"/>
    </source>
</evidence>
<feature type="transmembrane region" description="Helical" evidence="6">
    <location>
        <begin position="310"/>
        <end position="332"/>
    </location>
</feature>
<evidence type="ECO:0000256" key="2">
    <source>
        <dbReference type="ARBA" id="ARBA00022448"/>
    </source>
</evidence>
<protein>
    <submittedName>
        <fullName evidence="8">MFS transporter</fullName>
    </submittedName>
</protein>
<dbReference type="PANTHER" id="PTHR42910:SF1">
    <property type="entry name" value="MAJOR FACILITATOR SUPERFAMILY (MFS) PROFILE DOMAIN-CONTAINING PROTEIN"/>
    <property type="match status" value="1"/>
</dbReference>
<evidence type="ECO:0000256" key="3">
    <source>
        <dbReference type="ARBA" id="ARBA00022692"/>
    </source>
</evidence>
<dbReference type="PANTHER" id="PTHR42910">
    <property type="entry name" value="TRANSPORTER SCO4007-RELATED"/>
    <property type="match status" value="1"/>
</dbReference>
<feature type="domain" description="Major facilitator superfamily (MFS) profile" evidence="7">
    <location>
        <begin position="14"/>
        <end position="395"/>
    </location>
</feature>
<feature type="transmembrane region" description="Helical" evidence="6">
    <location>
        <begin position="250"/>
        <end position="269"/>
    </location>
</feature>
<dbReference type="Pfam" id="PF07690">
    <property type="entry name" value="MFS_1"/>
    <property type="match status" value="1"/>
</dbReference>
<dbReference type="Gene3D" id="1.20.1250.20">
    <property type="entry name" value="MFS general substrate transporter like domains"/>
    <property type="match status" value="1"/>
</dbReference>
<dbReference type="GO" id="GO:0022857">
    <property type="term" value="F:transmembrane transporter activity"/>
    <property type="evidence" value="ECO:0007669"/>
    <property type="project" value="InterPro"/>
</dbReference>
<feature type="transmembrane region" description="Helical" evidence="6">
    <location>
        <begin position="83"/>
        <end position="100"/>
    </location>
</feature>
<dbReference type="InterPro" id="IPR020846">
    <property type="entry name" value="MFS_dom"/>
</dbReference>
<proteinExistence type="predicted"/>
<dbReference type="AlphaFoldDB" id="A0A1C4F2H3"/>
<dbReference type="Proteomes" id="UP000186535">
    <property type="component" value="Unassembled WGS sequence"/>
</dbReference>
<evidence type="ECO:0000256" key="6">
    <source>
        <dbReference type="SAM" id="Phobius"/>
    </source>
</evidence>
<keyword evidence="5 6" id="KW-0472">Membrane</keyword>
<feature type="transmembrane region" description="Helical" evidence="6">
    <location>
        <begin position="170"/>
        <end position="190"/>
    </location>
</feature>
<feature type="transmembrane region" description="Helical" evidence="6">
    <location>
        <begin position="226"/>
        <end position="244"/>
    </location>
</feature>
<sequence>MIIKNIETHSFELTQRFVLFMAVICGFTVANVYINQTLLVSIAHTFHVSETRIGIVATVTQVGYALGNLFIVPLGDILERKKLILILFSLICINLALAAFSTDMTWLIAANFILGFVTIIPQIVIPFVSQYATDQNRGQILGNVSIGLVCGILGARLISGFIDIHFGWRTVYGIFFISTFILMLLVKMYFPKGDKPHHMQYKKLLFSFIPLLLQEKMLRKACLSQGMVFGAFSVFWTTLIFLLTTHPYHYGSSTVGLIGLVGIVGAFATPIIGRIIDKKGAIFANALCTSISFFSFLLFLFSGYWLPGLIVGALLLTAGTQANQVACQAHLFQLHPEKRSSLNGIYMVATFLGGSIGSYFGLLVWSKWQWTGVCILGISMISITLISFIKMPNYTRREDVCNERN</sequence>
<name>A0A1C4F2H3_BACCE</name>
<dbReference type="InterPro" id="IPR011701">
    <property type="entry name" value="MFS"/>
</dbReference>
<keyword evidence="2" id="KW-0813">Transport</keyword>
<evidence type="ECO:0000256" key="1">
    <source>
        <dbReference type="ARBA" id="ARBA00004651"/>
    </source>
</evidence>
<evidence type="ECO:0000256" key="5">
    <source>
        <dbReference type="ARBA" id="ARBA00023136"/>
    </source>
</evidence>
<comment type="caution">
    <text evidence="8">The sequence shown here is derived from an EMBL/GenBank/DDBJ whole genome shotgun (WGS) entry which is preliminary data.</text>
</comment>
<feature type="transmembrane region" description="Helical" evidence="6">
    <location>
        <begin position="344"/>
        <end position="362"/>
    </location>
</feature>
<dbReference type="RefSeq" id="WP_073516673.1">
    <property type="nucleotide sequence ID" value="NZ_MPOM01000002.1"/>
</dbReference>
<gene>
    <name evidence="8" type="ORF">BJR07_10455</name>
</gene>
<feature type="transmembrane region" description="Helical" evidence="6">
    <location>
        <begin position="368"/>
        <end position="389"/>
    </location>
</feature>
<feature type="transmembrane region" description="Helical" evidence="6">
    <location>
        <begin position="281"/>
        <end position="304"/>
    </location>
</feature>
<feature type="transmembrane region" description="Helical" evidence="6">
    <location>
        <begin position="17"/>
        <end position="34"/>
    </location>
</feature>
<evidence type="ECO:0000313" key="9">
    <source>
        <dbReference type="Proteomes" id="UP000186535"/>
    </source>
</evidence>
<comment type="subcellular location">
    <subcellularLocation>
        <location evidence="1">Cell membrane</location>
        <topology evidence="1">Multi-pass membrane protein</topology>
    </subcellularLocation>
</comment>
<feature type="transmembrane region" description="Helical" evidence="6">
    <location>
        <begin position="54"/>
        <end position="71"/>
    </location>
</feature>
<feature type="transmembrane region" description="Helical" evidence="6">
    <location>
        <begin position="106"/>
        <end position="128"/>
    </location>
</feature>
<dbReference type="EMBL" id="MPON01000001">
    <property type="protein sequence ID" value="OKA42313.1"/>
    <property type="molecule type" value="Genomic_DNA"/>
</dbReference>
<evidence type="ECO:0000256" key="4">
    <source>
        <dbReference type="ARBA" id="ARBA00022989"/>
    </source>
</evidence>
<keyword evidence="3 6" id="KW-0812">Transmembrane</keyword>
<dbReference type="CDD" id="cd17324">
    <property type="entry name" value="MFS_NepI_like"/>
    <property type="match status" value="1"/>
</dbReference>
<accession>A0A1C4F2H3</accession>
<feature type="transmembrane region" description="Helical" evidence="6">
    <location>
        <begin position="140"/>
        <end position="158"/>
    </location>
</feature>
<keyword evidence="4 6" id="KW-1133">Transmembrane helix</keyword>
<dbReference type="SUPFAM" id="SSF103473">
    <property type="entry name" value="MFS general substrate transporter"/>
    <property type="match status" value="1"/>
</dbReference>
<dbReference type="PROSITE" id="PS50850">
    <property type="entry name" value="MFS"/>
    <property type="match status" value="1"/>
</dbReference>
<dbReference type="GO" id="GO:0005886">
    <property type="term" value="C:plasma membrane"/>
    <property type="evidence" value="ECO:0007669"/>
    <property type="project" value="UniProtKB-SubCell"/>
</dbReference>